<dbReference type="RefSeq" id="WP_067329226.1">
    <property type="nucleotide sequence ID" value="NZ_LNKT01000004.1"/>
</dbReference>
<proteinExistence type="predicted"/>
<dbReference type="OrthoDB" id="5365786at2"/>
<accession>A0A151CHY7</accession>
<evidence type="ECO:0000313" key="2">
    <source>
        <dbReference type="EMBL" id="KYJ87148.1"/>
    </source>
</evidence>
<dbReference type="Proteomes" id="UP000075359">
    <property type="component" value="Unassembled WGS sequence"/>
</dbReference>
<dbReference type="STRING" id="1630136.AS592_09110"/>
<keyword evidence="1" id="KW-1133">Transmembrane helix</keyword>
<comment type="caution">
    <text evidence="2">The sequence shown here is derived from an EMBL/GenBank/DDBJ whole genome shotgun (WGS) entry which is preliminary data.</text>
</comment>
<dbReference type="AlphaFoldDB" id="A0A151CHY7"/>
<keyword evidence="1" id="KW-0472">Membrane</keyword>
<keyword evidence="3" id="KW-1185">Reference proteome</keyword>
<name>A0A151CHY7_9BACT</name>
<protein>
    <submittedName>
        <fullName evidence="2">Uncharacterized protein</fullName>
    </submittedName>
</protein>
<evidence type="ECO:0000256" key="1">
    <source>
        <dbReference type="SAM" id="Phobius"/>
    </source>
</evidence>
<organism evidence="2 3">
    <name type="scientific">Sulfurovum riftiae</name>
    <dbReference type="NCBI Taxonomy" id="1630136"/>
    <lineage>
        <taxon>Bacteria</taxon>
        <taxon>Pseudomonadati</taxon>
        <taxon>Campylobacterota</taxon>
        <taxon>Epsilonproteobacteria</taxon>
        <taxon>Campylobacterales</taxon>
        <taxon>Sulfurovaceae</taxon>
        <taxon>Sulfurovum</taxon>
    </lineage>
</organism>
<feature type="transmembrane region" description="Helical" evidence="1">
    <location>
        <begin position="24"/>
        <end position="43"/>
    </location>
</feature>
<evidence type="ECO:0000313" key="3">
    <source>
        <dbReference type="Proteomes" id="UP000075359"/>
    </source>
</evidence>
<sequence length="62" mass="7071">MRNIEPTLDRIEDYDGKESREKRLTIWIVVLSGLLIGAIYDVIQSNSSVSDAIDTNTKIIKY</sequence>
<gene>
    <name evidence="2" type="ORF">AS592_09110</name>
</gene>
<reference evidence="2 3" key="1">
    <citation type="submission" date="2015-11" db="EMBL/GenBank/DDBJ databases">
        <title>Draft genome of Sulfurovum riftiae 1812E, a member of the Epsilonproteobacteria isolated from the tube of the deep-sea hydrothermal vent tubewom Riftia pachyptila.</title>
        <authorList>
            <person name="Vetriani C."/>
            <person name="Giovannelli D."/>
        </authorList>
    </citation>
    <scope>NUCLEOTIDE SEQUENCE [LARGE SCALE GENOMIC DNA]</scope>
    <source>
        <strain evidence="2 3">1812E</strain>
    </source>
</reference>
<keyword evidence="1" id="KW-0812">Transmembrane</keyword>
<dbReference type="EMBL" id="LNKT01000004">
    <property type="protein sequence ID" value="KYJ87148.1"/>
    <property type="molecule type" value="Genomic_DNA"/>
</dbReference>